<name>A0A484MGF0_9ASTE</name>
<accession>A0A484MGF0</accession>
<proteinExistence type="predicted"/>
<keyword evidence="2" id="KW-1185">Reference proteome</keyword>
<gene>
    <name evidence="1" type="ORF">CCAM_LOCUS29867</name>
</gene>
<dbReference type="AlphaFoldDB" id="A0A484MGF0"/>
<evidence type="ECO:0000313" key="1">
    <source>
        <dbReference type="EMBL" id="VFQ88091.1"/>
    </source>
</evidence>
<evidence type="ECO:0000313" key="2">
    <source>
        <dbReference type="Proteomes" id="UP000595140"/>
    </source>
</evidence>
<dbReference type="EMBL" id="OOIL02003480">
    <property type="protein sequence ID" value="VFQ88091.1"/>
    <property type="molecule type" value="Genomic_DNA"/>
</dbReference>
<protein>
    <submittedName>
        <fullName evidence="1">Uncharacterized protein</fullName>
    </submittedName>
</protein>
<organism evidence="1 2">
    <name type="scientific">Cuscuta campestris</name>
    <dbReference type="NCBI Taxonomy" id="132261"/>
    <lineage>
        <taxon>Eukaryota</taxon>
        <taxon>Viridiplantae</taxon>
        <taxon>Streptophyta</taxon>
        <taxon>Embryophyta</taxon>
        <taxon>Tracheophyta</taxon>
        <taxon>Spermatophyta</taxon>
        <taxon>Magnoliopsida</taxon>
        <taxon>eudicotyledons</taxon>
        <taxon>Gunneridae</taxon>
        <taxon>Pentapetalae</taxon>
        <taxon>asterids</taxon>
        <taxon>lamiids</taxon>
        <taxon>Solanales</taxon>
        <taxon>Convolvulaceae</taxon>
        <taxon>Cuscuteae</taxon>
        <taxon>Cuscuta</taxon>
        <taxon>Cuscuta subgen. Grammica</taxon>
        <taxon>Cuscuta sect. Cleistogrammica</taxon>
    </lineage>
</organism>
<dbReference type="Proteomes" id="UP000595140">
    <property type="component" value="Unassembled WGS sequence"/>
</dbReference>
<reference evidence="1 2" key="1">
    <citation type="submission" date="2018-04" db="EMBL/GenBank/DDBJ databases">
        <authorList>
            <person name="Vogel A."/>
        </authorList>
    </citation>
    <scope>NUCLEOTIDE SEQUENCE [LARGE SCALE GENOMIC DNA]</scope>
</reference>
<sequence length="263" mass="30584">MVCIVSIGQKKCAKLTREGVHVMRGLVAAIENEVVQANIREVIRLDDVEVNDMRVDWKENDEILIVNATDSQCDNLLRSFIDLRHHLCGSKLGLVPDDLKHLLRYMSKVGRVRESHEFIMHHPALWNEIFVEKMVLSLDINNSVSVPKQFTKSFSWKTEFENLVIKNPALNQNGFYLAIKKIWANTTHGFKCSDDIGGFLHFMRNIFTHIYDQLTGNIKYLAKSHQASAIWEFMHAFKPDFLCILYSSIFYDPNFRRYFTPLM</sequence>